<organism evidence="1">
    <name type="scientific">hydrocarbon metagenome</name>
    <dbReference type="NCBI Taxonomy" id="938273"/>
    <lineage>
        <taxon>unclassified sequences</taxon>
        <taxon>metagenomes</taxon>
        <taxon>ecological metagenomes</taxon>
    </lineage>
</organism>
<sequence length="63" mass="6954">MGGINPRAETTLFKNGDYITIKTTDVMIDTINDTIHVHVDIPNCTVVSVWAQPKMFIPVPAGR</sequence>
<proteinExistence type="predicted"/>
<dbReference type="AlphaFoldDB" id="A0A0W8F229"/>
<reference evidence="1" key="1">
    <citation type="journal article" date="2015" name="Proc. Natl. Acad. Sci. U.S.A.">
        <title>Networks of energetic and metabolic interactions define dynamics in microbial communities.</title>
        <authorList>
            <person name="Embree M."/>
            <person name="Liu J.K."/>
            <person name="Al-Bassam M.M."/>
            <person name="Zengler K."/>
        </authorList>
    </citation>
    <scope>NUCLEOTIDE SEQUENCE</scope>
</reference>
<accession>A0A0W8F229</accession>
<protein>
    <submittedName>
        <fullName evidence="1">Uncharacterized protein</fullName>
    </submittedName>
</protein>
<evidence type="ECO:0000313" key="1">
    <source>
        <dbReference type="EMBL" id="KUG14951.1"/>
    </source>
</evidence>
<comment type="caution">
    <text evidence="1">The sequence shown here is derived from an EMBL/GenBank/DDBJ whole genome shotgun (WGS) entry which is preliminary data.</text>
</comment>
<name>A0A0W8F229_9ZZZZ</name>
<gene>
    <name evidence="1" type="ORF">ASZ90_015390</name>
</gene>
<dbReference type="EMBL" id="LNQE01001600">
    <property type="protein sequence ID" value="KUG14951.1"/>
    <property type="molecule type" value="Genomic_DNA"/>
</dbReference>